<proteinExistence type="predicted"/>
<reference evidence="2 3" key="1">
    <citation type="submission" date="2018-11" db="EMBL/GenBank/DDBJ databases">
        <title>Rhodococcus spongicola sp. nov. and Rhodococcus xishaensis sp. nov. from marine sponges.</title>
        <authorList>
            <person name="Li L."/>
            <person name="Lin H.W."/>
        </authorList>
    </citation>
    <scope>NUCLEOTIDE SEQUENCE [LARGE SCALE GENOMIC DNA]</scope>
    <source>
        <strain evidence="2 3">LHW50502</strain>
    </source>
</reference>
<name>A0A438B566_9NOCA</name>
<evidence type="ECO:0000313" key="2">
    <source>
        <dbReference type="EMBL" id="RVW06145.1"/>
    </source>
</evidence>
<evidence type="ECO:0000313" key="3">
    <source>
        <dbReference type="Proteomes" id="UP000284333"/>
    </source>
</evidence>
<gene>
    <name evidence="2" type="ORF">EF834_01400</name>
</gene>
<dbReference type="RefSeq" id="WP_127944911.1">
    <property type="nucleotide sequence ID" value="NZ_RKLN01000001.1"/>
</dbReference>
<keyword evidence="3" id="KW-1185">Reference proteome</keyword>
<dbReference type="EMBL" id="RKLN01000001">
    <property type="protein sequence ID" value="RVW06145.1"/>
    <property type="molecule type" value="Genomic_DNA"/>
</dbReference>
<sequence>MIRSIRKPLIVAATTVGVVAGGFGATQASAMPSDAGIQAVSDVTVAAAAADNGSLDGNSVLGSLATIVAAPFMIAGTGSVMGSMFGYCFFLDPNNCMPTFEG</sequence>
<feature type="signal peptide" evidence="1">
    <location>
        <begin position="1"/>
        <end position="30"/>
    </location>
</feature>
<feature type="chain" id="PRO_5019023063" description="Secreted protein" evidence="1">
    <location>
        <begin position="31"/>
        <end position="102"/>
    </location>
</feature>
<organism evidence="2 3">
    <name type="scientific">Rhodococcus spongiicola</name>
    <dbReference type="NCBI Taxonomy" id="2487352"/>
    <lineage>
        <taxon>Bacteria</taxon>
        <taxon>Bacillati</taxon>
        <taxon>Actinomycetota</taxon>
        <taxon>Actinomycetes</taxon>
        <taxon>Mycobacteriales</taxon>
        <taxon>Nocardiaceae</taxon>
        <taxon>Rhodococcus</taxon>
    </lineage>
</organism>
<evidence type="ECO:0000256" key="1">
    <source>
        <dbReference type="SAM" id="SignalP"/>
    </source>
</evidence>
<dbReference type="AlphaFoldDB" id="A0A438B566"/>
<accession>A0A438B566</accession>
<dbReference type="Proteomes" id="UP000284333">
    <property type="component" value="Unassembled WGS sequence"/>
</dbReference>
<evidence type="ECO:0008006" key="4">
    <source>
        <dbReference type="Google" id="ProtNLM"/>
    </source>
</evidence>
<protein>
    <recommendedName>
        <fullName evidence="4">Secreted protein</fullName>
    </recommendedName>
</protein>
<keyword evidence="1" id="KW-0732">Signal</keyword>
<comment type="caution">
    <text evidence="2">The sequence shown here is derived from an EMBL/GenBank/DDBJ whole genome shotgun (WGS) entry which is preliminary data.</text>
</comment>